<sequence length="155" mass="17801">MFKSILLMIILLFSNDSNAKDVQVEINQVLDLYHQAASDANYDDYFSTMEDSAIILGTDGSERWTKETFKNYVQPYFKKGIGWTYKVQERNLTTVKDNEVVFFDELLKNDKYGYCRGSGVLKNTVNGWKILQYNLTFVVPNDAAKAVVSTIKDHD</sequence>
<dbReference type="InterPro" id="IPR037401">
    <property type="entry name" value="SnoaL-like"/>
</dbReference>
<evidence type="ECO:0000313" key="4">
    <source>
        <dbReference type="Proteomes" id="UP000626370"/>
    </source>
</evidence>
<dbReference type="InterPro" id="IPR032710">
    <property type="entry name" value="NTF2-like_dom_sf"/>
</dbReference>
<evidence type="ECO:0000313" key="3">
    <source>
        <dbReference type="EMBL" id="GHE94095.1"/>
    </source>
</evidence>
<comment type="caution">
    <text evidence="3">The sequence shown here is derived from an EMBL/GenBank/DDBJ whole genome shotgun (WGS) entry which is preliminary data.</text>
</comment>
<gene>
    <name evidence="3" type="ORF">GCM10011501_24510</name>
</gene>
<evidence type="ECO:0000256" key="1">
    <source>
        <dbReference type="SAM" id="SignalP"/>
    </source>
</evidence>
<reference evidence="4" key="1">
    <citation type="journal article" date="2019" name="Int. J. Syst. Evol. Microbiol.">
        <title>The Global Catalogue of Microorganisms (GCM) 10K type strain sequencing project: providing services to taxonomists for standard genome sequencing and annotation.</title>
        <authorList>
            <consortium name="The Broad Institute Genomics Platform"/>
            <consortium name="The Broad Institute Genome Sequencing Center for Infectious Disease"/>
            <person name="Wu L."/>
            <person name="Ma J."/>
        </authorList>
    </citation>
    <scope>NUCLEOTIDE SEQUENCE [LARGE SCALE GENOMIC DNA]</scope>
    <source>
        <strain evidence="4">CGMCC 1.15922</strain>
    </source>
</reference>
<evidence type="ECO:0000259" key="2">
    <source>
        <dbReference type="Pfam" id="PF13474"/>
    </source>
</evidence>
<dbReference type="EMBL" id="BNAH01000009">
    <property type="protein sequence ID" value="GHE94095.1"/>
    <property type="molecule type" value="Genomic_DNA"/>
</dbReference>
<dbReference type="SUPFAM" id="SSF54427">
    <property type="entry name" value="NTF2-like"/>
    <property type="match status" value="1"/>
</dbReference>
<dbReference type="Pfam" id="PF13474">
    <property type="entry name" value="SnoaL_3"/>
    <property type="match status" value="1"/>
</dbReference>
<dbReference type="RefSeq" id="WP_189378546.1">
    <property type="nucleotide sequence ID" value="NZ_BNAH01000009.1"/>
</dbReference>
<feature type="chain" id="PRO_5047242970" description="SnoaL-like domain-containing protein" evidence="1">
    <location>
        <begin position="20"/>
        <end position="155"/>
    </location>
</feature>
<dbReference type="Gene3D" id="3.10.450.50">
    <property type="match status" value="1"/>
</dbReference>
<accession>A0ABQ3IXD3</accession>
<proteinExistence type="predicted"/>
<keyword evidence="1" id="KW-0732">Signal</keyword>
<keyword evidence="4" id="KW-1185">Reference proteome</keyword>
<dbReference type="Proteomes" id="UP000626370">
    <property type="component" value="Unassembled WGS sequence"/>
</dbReference>
<feature type="signal peptide" evidence="1">
    <location>
        <begin position="1"/>
        <end position="19"/>
    </location>
</feature>
<feature type="domain" description="SnoaL-like" evidence="2">
    <location>
        <begin position="26"/>
        <end position="139"/>
    </location>
</feature>
<protein>
    <recommendedName>
        <fullName evidence="2">SnoaL-like domain-containing protein</fullName>
    </recommendedName>
</protein>
<organism evidence="3 4">
    <name type="scientific">Thalassotalea profundi</name>
    <dbReference type="NCBI Taxonomy" id="2036687"/>
    <lineage>
        <taxon>Bacteria</taxon>
        <taxon>Pseudomonadati</taxon>
        <taxon>Pseudomonadota</taxon>
        <taxon>Gammaproteobacteria</taxon>
        <taxon>Alteromonadales</taxon>
        <taxon>Colwelliaceae</taxon>
        <taxon>Thalassotalea</taxon>
    </lineage>
</organism>
<name>A0ABQ3IXD3_9GAMM</name>